<keyword evidence="1" id="KW-0732">Signal</keyword>
<name>A0A3N4M8P3_9BACT</name>
<dbReference type="PROSITE" id="PS51257">
    <property type="entry name" value="PROKAR_LIPOPROTEIN"/>
    <property type="match status" value="1"/>
</dbReference>
<evidence type="ECO:0000313" key="3">
    <source>
        <dbReference type="Proteomes" id="UP000279089"/>
    </source>
</evidence>
<dbReference type="Pfam" id="PF16215">
    <property type="entry name" value="DUF4876"/>
    <property type="match status" value="1"/>
</dbReference>
<evidence type="ECO:0000256" key="1">
    <source>
        <dbReference type="SAM" id="SignalP"/>
    </source>
</evidence>
<dbReference type="AlphaFoldDB" id="A0A3N4M8P3"/>
<dbReference type="Proteomes" id="UP000279089">
    <property type="component" value="Unassembled WGS sequence"/>
</dbReference>
<proteinExistence type="predicted"/>
<protein>
    <submittedName>
        <fullName evidence="2">DUF4876 domain-containing protein</fullName>
    </submittedName>
</protein>
<dbReference type="SUPFAM" id="SSF49478">
    <property type="entry name" value="Cna protein B-type domain"/>
    <property type="match status" value="1"/>
</dbReference>
<dbReference type="EMBL" id="RMBX01000010">
    <property type="protein sequence ID" value="RPD39655.1"/>
    <property type="molecule type" value="Genomic_DNA"/>
</dbReference>
<feature type="signal peptide" evidence="1">
    <location>
        <begin position="1"/>
        <end position="22"/>
    </location>
</feature>
<reference evidence="3" key="1">
    <citation type="submission" date="2018-11" db="EMBL/GenBank/DDBJ databases">
        <title>Chitinophaga lutea sp.nov., isolate from arsenic contaminated soil.</title>
        <authorList>
            <person name="Zong Y."/>
        </authorList>
    </citation>
    <scope>NUCLEOTIDE SEQUENCE [LARGE SCALE GENOMIC DNA]</scope>
    <source>
        <strain evidence="3">YLT18</strain>
    </source>
</reference>
<feature type="chain" id="PRO_5018285195" evidence="1">
    <location>
        <begin position="23"/>
        <end position="432"/>
    </location>
</feature>
<dbReference type="RefSeq" id="WP_120515792.1">
    <property type="nucleotide sequence ID" value="NZ_QXZY01000004.1"/>
</dbReference>
<dbReference type="OrthoDB" id="1409865at2"/>
<keyword evidence="3" id="KW-1185">Reference proteome</keyword>
<comment type="caution">
    <text evidence="2">The sequence shown here is derived from an EMBL/GenBank/DDBJ whole genome shotgun (WGS) entry which is preliminary data.</text>
</comment>
<accession>A0A3N4M8P3</accession>
<dbReference type="InterPro" id="IPR032627">
    <property type="entry name" value="DUF4876"/>
</dbReference>
<evidence type="ECO:0000313" key="2">
    <source>
        <dbReference type="EMBL" id="RPD39655.1"/>
    </source>
</evidence>
<organism evidence="2 3">
    <name type="scientific">Chitinophaga barathri</name>
    <dbReference type="NCBI Taxonomy" id="1647451"/>
    <lineage>
        <taxon>Bacteria</taxon>
        <taxon>Pseudomonadati</taxon>
        <taxon>Bacteroidota</taxon>
        <taxon>Chitinophagia</taxon>
        <taxon>Chitinophagales</taxon>
        <taxon>Chitinophagaceae</taxon>
        <taxon>Chitinophaga</taxon>
    </lineage>
</organism>
<gene>
    <name evidence="2" type="ORF">EG028_18590</name>
</gene>
<sequence length="432" mass="47426">MSFKHTILFFCALSFAAACKQAAVPDLKPTSVGISVKYDPAFGGMPAGGIEVHFKDVTTGNLYMEKTNTDGMLEFRHIPAGTYDISASIALSAEEVFEFSGILLPDSSIFNASVANKRITARANNVEMVLKTGRSGALIIKQLYYSGSSIQKGASLRDQFVEIYNNSADTLYADGLCFAQLKGTVSNVIPKPLPSWLFEDGRLNWQKSIGMPADIDANGTYVYTESLYQFPGNGNQYPVAPGKSILLAQNAQNHKAPYTNPNGTVITPEDPSLTVDLSRAEFEVFFGDGLASDINNPEVTDMINIQKQGKDMILDIQGRDAYVLFRMPLEPLKKYPSPEFTVINTKTTYHFQVPDSLVLDAVDCLHFTPARRGPKKLNANLDAGFVSILNQYSSQALIRKQLRTVDGRIILQDTNNSTADFQLISPAKPKEF</sequence>